<organism evidence="1 2">
    <name type="scientific">Schistosoma margrebowiei</name>
    <dbReference type="NCBI Taxonomy" id="48269"/>
    <lineage>
        <taxon>Eukaryota</taxon>
        <taxon>Metazoa</taxon>
        <taxon>Spiralia</taxon>
        <taxon>Lophotrochozoa</taxon>
        <taxon>Platyhelminthes</taxon>
        <taxon>Trematoda</taxon>
        <taxon>Digenea</taxon>
        <taxon>Strigeidida</taxon>
        <taxon>Schistosomatoidea</taxon>
        <taxon>Schistosomatidae</taxon>
        <taxon>Schistosoma</taxon>
    </lineage>
</organism>
<keyword evidence="2" id="KW-1185">Reference proteome</keyword>
<reference evidence="1 2" key="1">
    <citation type="submission" date="2018-11" db="EMBL/GenBank/DDBJ databases">
        <authorList>
            <consortium name="Pathogen Informatics"/>
        </authorList>
    </citation>
    <scope>NUCLEOTIDE SEQUENCE [LARGE SCALE GENOMIC DNA]</scope>
    <source>
        <strain evidence="1 2">Zambia</strain>
    </source>
</reference>
<dbReference type="AlphaFoldDB" id="A0A183M2N6"/>
<accession>A0A183M2N6</accession>
<sequence length="67" mass="7869">MVNPSKIRVGVYVIKNNFVRDHYVSIPNEINKTPELERVTRTISKIHTVKQIMRTTSRTHREGFTCQ</sequence>
<name>A0A183M2N6_9TREM</name>
<protein>
    <submittedName>
        <fullName evidence="1">Uncharacterized protein</fullName>
    </submittedName>
</protein>
<dbReference type="Proteomes" id="UP000277204">
    <property type="component" value="Unassembled WGS sequence"/>
</dbReference>
<evidence type="ECO:0000313" key="2">
    <source>
        <dbReference type="Proteomes" id="UP000277204"/>
    </source>
</evidence>
<evidence type="ECO:0000313" key="1">
    <source>
        <dbReference type="EMBL" id="VDO89818.1"/>
    </source>
</evidence>
<dbReference type="EMBL" id="UZAI01005261">
    <property type="protein sequence ID" value="VDO89818.1"/>
    <property type="molecule type" value="Genomic_DNA"/>
</dbReference>
<gene>
    <name evidence="1" type="ORF">SMRZ_LOCUS10312</name>
</gene>
<proteinExistence type="predicted"/>